<dbReference type="PANTHER" id="PTHR19856">
    <property type="entry name" value="WD-REPEATCONTAINING PROTEIN WDR1"/>
    <property type="match status" value="1"/>
</dbReference>
<evidence type="ECO:0000256" key="3">
    <source>
        <dbReference type="PROSITE-ProRule" id="PRU00221"/>
    </source>
</evidence>
<comment type="caution">
    <text evidence="4">The sequence shown here is derived from an EMBL/GenBank/DDBJ whole genome shotgun (WGS) entry which is preliminary data.</text>
</comment>
<organism evidence="4 5">
    <name type="scientific">Starmerella bacillaris</name>
    <name type="common">Yeast</name>
    <name type="synonym">Candida zemplinina</name>
    <dbReference type="NCBI Taxonomy" id="1247836"/>
    <lineage>
        <taxon>Eukaryota</taxon>
        <taxon>Fungi</taxon>
        <taxon>Dikarya</taxon>
        <taxon>Ascomycota</taxon>
        <taxon>Saccharomycotina</taxon>
        <taxon>Dipodascomycetes</taxon>
        <taxon>Dipodascales</taxon>
        <taxon>Trichomonascaceae</taxon>
        <taxon>Starmerella</taxon>
    </lineage>
</organism>
<dbReference type="InterPro" id="IPR015943">
    <property type="entry name" value="WD40/YVTN_repeat-like_dom_sf"/>
</dbReference>
<feature type="repeat" description="WD" evidence="3">
    <location>
        <begin position="248"/>
        <end position="288"/>
    </location>
</feature>
<protein>
    <submittedName>
        <fullName evidence="4">Aip1 protein</fullName>
    </submittedName>
</protein>
<gene>
    <name evidence="4" type="ORF">DASB73_009010</name>
</gene>
<evidence type="ECO:0000313" key="5">
    <source>
        <dbReference type="Proteomes" id="UP001362899"/>
    </source>
</evidence>
<dbReference type="Gene3D" id="2.130.10.10">
    <property type="entry name" value="YVTN repeat-like/Quinoprotein amine dehydrogenase"/>
    <property type="match status" value="2"/>
</dbReference>
<dbReference type="PROSITE" id="PS50294">
    <property type="entry name" value="WD_REPEATS_REGION"/>
    <property type="match status" value="2"/>
</dbReference>
<dbReference type="Proteomes" id="UP001362899">
    <property type="component" value="Unassembled WGS sequence"/>
</dbReference>
<dbReference type="CDD" id="cd00200">
    <property type="entry name" value="WD40"/>
    <property type="match status" value="1"/>
</dbReference>
<dbReference type="InterPro" id="IPR001680">
    <property type="entry name" value="WD40_rpt"/>
</dbReference>
<dbReference type="SUPFAM" id="SSF50952">
    <property type="entry name" value="Soluble quinoprotein glucose dehydrogenase"/>
    <property type="match status" value="1"/>
</dbReference>
<dbReference type="PANTHER" id="PTHR19856:SF0">
    <property type="entry name" value="WD REPEAT-CONTAINING PROTEIN 1"/>
    <property type="match status" value="1"/>
</dbReference>
<feature type="repeat" description="WD" evidence="3">
    <location>
        <begin position="525"/>
        <end position="559"/>
    </location>
</feature>
<feature type="repeat" description="WD" evidence="3">
    <location>
        <begin position="568"/>
        <end position="602"/>
    </location>
</feature>
<evidence type="ECO:0000313" key="4">
    <source>
        <dbReference type="EMBL" id="GMM49943.1"/>
    </source>
</evidence>
<proteinExistence type="predicted"/>
<keyword evidence="2" id="KW-0677">Repeat</keyword>
<name>A0AAV5RFP9_STABA</name>
<keyword evidence="5" id="KW-1185">Reference proteome</keyword>
<keyword evidence="1 3" id="KW-0853">WD repeat</keyword>
<dbReference type="SMART" id="SM00320">
    <property type="entry name" value="WD40"/>
    <property type="match status" value="9"/>
</dbReference>
<dbReference type="AlphaFoldDB" id="A0AAV5RFP9"/>
<evidence type="ECO:0000256" key="1">
    <source>
        <dbReference type="ARBA" id="ARBA00022574"/>
    </source>
</evidence>
<feature type="repeat" description="WD" evidence="3">
    <location>
        <begin position="338"/>
        <end position="376"/>
    </location>
</feature>
<dbReference type="InterPro" id="IPR011047">
    <property type="entry name" value="Quinoprotein_ADH-like_sf"/>
</dbReference>
<dbReference type="EMBL" id="BTGC01000003">
    <property type="protein sequence ID" value="GMM49943.1"/>
    <property type="molecule type" value="Genomic_DNA"/>
</dbReference>
<dbReference type="SUPFAM" id="SSF50998">
    <property type="entry name" value="Quinoprotein alcohol dehydrogenase-like"/>
    <property type="match status" value="1"/>
</dbReference>
<dbReference type="InterPro" id="IPR011041">
    <property type="entry name" value="Quinoprot_gluc/sorb_DH_b-prop"/>
</dbReference>
<accession>A0AAV5RFP9</accession>
<evidence type="ECO:0000256" key="2">
    <source>
        <dbReference type="ARBA" id="ARBA00022737"/>
    </source>
</evidence>
<sequence>MELVESLPPQPSTERARRCALSAASSSSSSSSTSGLYAYASNKIVVVRQWTSRACVCTFGGHQHPVTAVAFSSDGRFVASGDSSGAVKIWSPKPFDYAESQSMKDIQSTESVECKYSYQLLAGKVNGLSFCSENSRLIAVGSGSSDRACAVLVDSGNSIGEISGHSSEINAVAMRPVRPLRAVTVGEDGNVVFHEGAPFKFVHSKQLHQNAVSDVKYSPNGEFLVTAGWDRKVCLFDGGSGEFLEELKVEHEGMILSVSFLSDDLLLTASTDRTVRLFDLKQKKTVKSYSVLGEGVGAQIVGVQAVSASQFVAVTLNGDIHAFDRENDANDANEAKIIQGHQGAVSALSVKPVLLSASIDGSVVEWSSSDKQKKEKVHEGPVCSLIGNPVFSVGWDRKIAEVEGSRSFLSEEQPVQAVQAAQAGSEEDGIYVVSEFAVEKVGSKSVAVENGLCIDATNEYVVVGCGNETKVFSPDLEQKHVFPARLAQVSAVQISPDNQLLAVGDASGKITLYKLADFSVVTSKWAFHTSKVTSIKWNSDSTYVLTCGLDTNVYIYSVKRPIRHTKLLGAHKDGVLAVQWSDSDKPEEFVYSAGADGVIRKWITRLP</sequence>
<feature type="repeat" description="WD" evidence="3">
    <location>
        <begin position="59"/>
        <end position="91"/>
    </location>
</feature>
<dbReference type="PROSITE" id="PS50082">
    <property type="entry name" value="WD_REPEATS_2"/>
    <property type="match status" value="6"/>
</dbReference>
<feature type="repeat" description="WD" evidence="3">
    <location>
        <begin position="205"/>
        <end position="246"/>
    </location>
</feature>
<dbReference type="GO" id="GO:0051015">
    <property type="term" value="F:actin filament binding"/>
    <property type="evidence" value="ECO:0007669"/>
    <property type="project" value="TreeGrafter"/>
</dbReference>
<dbReference type="Pfam" id="PF00400">
    <property type="entry name" value="WD40"/>
    <property type="match status" value="6"/>
</dbReference>
<dbReference type="GO" id="GO:0030042">
    <property type="term" value="P:actin filament depolymerization"/>
    <property type="evidence" value="ECO:0007669"/>
    <property type="project" value="TreeGrafter"/>
</dbReference>
<dbReference type="GO" id="GO:0030864">
    <property type="term" value="C:cortical actin cytoskeleton"/>
    <property type="evidence" value="ECO:0007669"/>
    <property type="project" value="TreeGrafter"/>
</dbReference>
<reference evidence="4 5" key="1">
    <citation type="journal article" date="2023" name="Elife">
        <title>Identification of key yeast species and microbe-microbe interactions impacting larval growth of Drosophila in the wild.</title>
        <authorList>
            <person name="Mure A."/>
            <person name="Sugiura Y."/>
            <person name="Maeda R."/>
            <person name="Honda K."/>
            <person name="Sakurai N."/>
            <person name="Takahashi Y."/>
            <person name="Watada M."/>
            <person name="Katoh T."/>
            <person name="Gotoh A."/>
            <person name="Gotoh Y."/>
            <person name="Taniguchi I."/>
            <person name="Nakamura K."/>
            <person name="Hayashi T."/>
            <person name="Katayama T."/>
            <person name="Uemura T."/>
            <person name="Hattori Y."/>
        </authorList>
    </citation>
    <scope>NUCLEOTIDE SEQUENCE [LARGE SCALE GENOMIC DNA]</scope>
    <source>
        <strain evidence="4 5">SB-73</strain>
    </source>
</reference>